<dbReference type="OrthoDB" id="2384430at2759"/>
<dbReference type="Pfam" id="PF08238">
    <property type="entry name" value="Sel1"/>
    <property type="match status" value="6"/>
</dbReference>
<keyword evidence="4 7" id="KW-0802">TPR repeat</keyword>
<reference evidence="8" key="1">
    <citation type="submission" date="2021-01" db="EMBL/GenBank/DDBJ databases">
        <authorList>
            <person name="Zahm M."/>
            <person name="Roques C."/>
            <person name="Cabau C."/>
            <person name="Klopp C."/>
            <person name="Donnadieu C."/>
            <person name="Jouanno E."/>
            <person name="Lampietro C."/>
            <person name="Louis A."/>
            <person name="Herpin A."/>
            <person name="Echchiki A."/>
            <person name="Berthelot C."/>
            <person name="Parey E."/>
            <person name="Roest-Crollius H."/>
            <person name="Braasch I."/>
            <person name="Postlethwait J."/>
            <person name="Bobe J."/>
            <person name="Montfort J."/>
            <person name="Bouchez O."/>
            <person name="Begum T."/>
            <person name="Mejri S."/>
            <person name="Adams A."/>
            <person name="Chen W.-J."/>
            <person name="Guiguen Y."/>
        </authorList>
    </citation>
    <scope>NUCLEOTIDE SEQUENCE</scope>
    <source>
        <tissue evidence="8">Blood</tissue>
    </source>
</reference>
<dbReference type="PANTHER" id="PTHR44554:SF1">
    <property type="entry name" value="LRP2-BINDING PROTEIN"/>
    <property type="match status" value="1"/>
</dbReference>
<feature type="repeat" description="TPR" evidence="7">
    <location>
        <begin position="61"/>
        <end position="94"/>
    </location>
</feature>
<gene>
    <name evidence="8" type="ORF">AGOR_G00232640</name>
</gene>
<keyword evidence="2" id="KW-0963">Cytoplasm</keyword>
<name>A0A8T3CIA3_9TELE</name>
<dbReference type="AlphaFoldDB" id="A0A8T3CIA3"/>
<comment type="function">
    <text evidence="5">May act as an adapter that regulates LRP2 function.</text>
</comment>
<dbReference type="SMART" id="SM00671">
    <property type="entry name" value="SEL1"/>
    <property type="match status" value="5"/>
</dbReference>
<evidence type="ECO:0000256" key="5">
    <source>
        <dbReference type="ARBA" id="ARBA00037614"/>
    </source>
</evidence>
<comment type="caution">
    <text evidence="8">The sequence shown here is derived from an EMBL/GenBank/DDBJ whole genome shotgun (WGS) entry which is preliminary data.</text>
</comment>
<dbReference type="EMBL" id="JAERUA010000023">
    <property type="protein sequence ID" value="KAI1883540.1"/>
    <property type="molecule type" value="Genomic_DNA"/>
</dbReference>
<dbReference type="InterPro" id="IPR052323">
    <property type="entry name" value="LRP2-binding"/>
</dbReference>
<dbReference type="InterPro" id="IPR019734">
    <property type="entry name" value="TPR_rpt"/>
</dbReference>
<dbReference type="Gene3D" id="1.25.40.10">
    <property type="entry name" value="Tetratricopeptide repeat domain"/>
    <property type="match status" value="1"/>
</dbReference>
<evidence type="ECO:0000256" key="7">
    <source>
        <dbReference type="PROSITE-ProRule" id="PRU00339"/>
    </source>
</evidence>
<accession>A0A8T3CIA3</accession>
<dbReference type="PROSITE" id="PS50005">
    <property type="entry name" value="TPR"/>
    <property type="match status" value="1"/>
</dbReference>
<evidence type="ECO:0000256" key="3">
    <source>
        <dbReference type="ARBA" id="ARBA00022737"/>
    </source>
</evidence>
<evidence type="ECO:0000313" key="8">
    <source>
        <dbReference type="EMBL" id="KAI1883540.1"/>
    </source>
</evidence>
<comment type="subcellular location">
    <subcellularLocation>
        <location evidence="1">Cytoplasm</location>
    </subcellularLocation>
</comment>
<dbReference type="InterPro" id="IPR006597">
    <property type="entry name" value="Sel1-like"/>
</dbReference>
<dbReference type="Proteomes" id="UP000829720">
    <property type="component" value="Unassembled WGS sequence"/>
</dbReference>
<evidence type="ECO:0000256" key="2">
    <source>
        <dbReference type="ARBA" id="ARBA00022490"/>
    </source>
</evidence>
<proteinExistence type="predicted"/>
<evidence type="ECO:0000256" key="4">
    <source>
        <dbReference type="ARBA" id="ARBA00022803"/>
    </source>
</evidence>
<organism evidence="8 9">
    <name type="scientific">Albula goreensis</name>
    <dbReference type="NCBI Taxonomy" id="1534307"/>
    <lineage>
        <taxon>Eukaryota</taxon>
        <taxon>Metazoa</taxon>
        <taxon>Chordata</taxon>
        <taxon>Craniata</taxon>
        <taxon>Vertebrata</taxon>
        <taxon>Euteleostomi</taxon>
        <taxon>Actinopterygii</taxon>
        <taxon>Neopterygii</taxon>
        <taxon>Teleostei</taxon>
        <taxon>Albuliformes</taxon>
        <taxon>Albulidae</taxon>
        <taxon>Albula</taxon>
    </lineage>
</organism>
<sequence length="348" mass="38222">MEADFETSSTENLKSGRLITAISNVYGDVTLIPDYGTAADSGSPVERAETFLKKRAKEGDEQAVFLLGQLYYEEGLYTKAEEVFDSIKATDPKALYQLAVMYFDGLGTPVDHAKAVAYMKRVASCEEPAAASVKHCALFNLGMASLEGYGVKPSKEEAERYWLLAASEGDRSGNVKAQTSLGLFYSNPDTLDLKKAFFWHSEACGNGSLESQGALGVMYLYGLGISQDPRSALLCLKEASERGNIYARGHLVAYYYQRKLFPKAAAIAHSVSKYGDEDIAVIARNTECLPEYISKGIAMAVFYYARCLQLGRGLQQDLEEAKRHFSKAAQINPEVCQELQTDVTYGNI</sequence>
<dbReference type="SUPFAM" id="SSF81901">
    <property type="entry name" value="HCP-like"/>
    <property type="match status" value="2"/>
</dbReference>
<evidence type="ECO:0000256" key="1">
    <source>
        <dbReference type="ARBA" id="ARBA00004496"/>
    </source>
</evidence>
<keyword evidence="3" id="KW-0677">Repeat</keyword>
<protein>
    <recommendedName>
        <fullName evidence="6">LRP2-binding protein</fullName>
    </recommendedName>
</protein>
<dbReference type="InterPro" id="IPR011990">
    <property type="entry name" value="TPR-like_helical_dom_sf"/>
</dbReference>
<evidence type="ECO:0000313" key="9">
    <source>
        <dbReference type="Proteomes" id="UP000829720"/>
    </source>
</evidence>
<evidence type="ECO:0000256" key="6">
    <source>
        <dbReference type="ARBA" id="ARBA00039954"/>
    </source>
</evidence>
<dbReference type="GO" id="GO:0005737">
    <property type="term" value="C:cytoplasm"/>
    <property type="evidence" value="ECO:0007669"/>
    <property type="project" value="UniProtKB-SubCell"/>
</dbReference>
<dbReference type="PANTHER" id="PTHR44554">
    <property type="entry name" value="LRP2-BINDING PROTEIN"/>
    <property type="match status" value="1"/>
</dbReference>
<keyword evidence="9" id="KW-1185">Reference proteome</keyword>